<dbReference type="NCBIfam" id="TIGR03435">
    <property type="entry name" value="Soli_TIGR03435"/>
    <property type="match status" value="1"/>
</dbReference>
<dbReference type="KEGG" id="sus:Acid_3858"/>
<keyword evidence="1" id="KW-0732">Signal</keyword>
<dbReference type="HOGENOM" id="CLU_079080_0_0_0"/>
<dbReference type="InterPro" id="IPR017801">
    <property type="entry name" value="DUF3738"/>
</dbReference>
<dbReference type="EMBL" id="CP000473">
    <property type="protein sequence ID" value="ABJ84827.1"/>
    <property type="molecule type" value="Genomic_DNA"/>
</dbReference>
<evidence type="ECO:0000313" key="2">
    <source>
        <dbReference type="EMBL" id="ABJ84827.1"/>
    </source>
</evidence>
<proteinExistence type="predicted"/>
<name>Q01ZT8_SOLUE</name>
<evidence type="ECO:0000256" key="1">
    <source>
        <dbReference type="SAM" id="SignalP"/>
    </source>
</evidence>
<protein>
    <recommendedName>
        <fullName evidence="3">Soil-associated protein, TIGR03435 family</fullName>
    </recommendedName>
</protein>
<dbReference type="OrthoDB" id="108420at2"/>
<organism evidence="2">
    <name type="scientific">Solibacter usitatus (strain Ellin6076)</name>
    <dbReference type="NCBI Taxonomy" id="234267"/>
    <lineage>
        <taxon>Bacteria</taxon>
        <taxon>Pseudomonadati</taxon>
        <taxon>Acidobacteriota</taxon>
        <taxon>Terriglobia</taxon>
        <taxon>Bryobacterales</taxon>
        <taxon>Solibacteraceae</taxon>
        <taxon>Candidatus Solibacter</taxon>
    </lineage>
</organism>
<dbReference type="STRING" id="234267.Acid_3858"/>
<sequence length="248" mass="26918" precursor="true">MTHRPERKLGFGMSLLLAAVWASAAFGQTQSPALRPEFEVVSVKPAPPTLKGVSSRESVDNGLLTYTNFTLRRLVSNAYEVTEGQIVGPEWISDNLYHINARLPAGGNSSDVPAMLQGMLADRFKLVVEHATKKIPVYALVIAKGGQKMKPVVNDDNGYGGGIRRIDGRGTTMGTLAKLLSSRATDRPVIDSTGLGGKFAFSLVWAEEPDDPSIYIAVQEQLGLRLVPRRMPIHVITVLRAERNPTGN</sequence>
<feature type="signal peptide" evidence="1">
    <location>
        <begin position="1"/>
        <end position="24"/>
    </location>
</feature>
<gene>
    <name evidence="2" type="ordered locus">Acid_3858</name>
</gene>
<accession>Q01ZT8</accession>
<dbReference type="eggNOG" id="COG4219">
    <property type="taxonomic scope" value="Bacteria"/>
</dbReference>
<feature type="chain" id="PRO_5004162788" description="Soil-associated protein, TIGR03435 family" evidence="1">
    <location>
        <begin position="25"/>
        <end position="248"/>
    </location>
</feature>
<evidence type="ECO:0008006" key="3">
    <source>
        <dbReference type="Google" id="ProtNLM"/>
    </source>
</evidence>
<dbReference type="AlphaFoldDB" id="Q01ZT8"/>
<dbReference type="InParanoid" id="Q01ZT8"/>
<reference evidence="2" key="1">
    <citation type="submission" date="2006-10" db="EMBL/GenBank/DDBJ databases">
        <title>Complete sequence of Solibacter usitatus Ellin6076.</title>
        <authorList>
            <consortium name="US DOE Joint Genome Institute"/>
            <person name="Copeland A."/>
            <person name="Lucas S."/>
            <person name="Lapidus A."/>
            <person name="Barry K."/>
            <person name="Detter J.C."/>
            <person name="Glavina del Rio T."/>
            <person name="Hammon N."/>
            <person name="Israni S."/>
            <person name="Dalin E."/>
            <person name="Tice H."/>
            <person name="Pitluck S."/>
            <person name="Thompson L.S."/>
            <person name="Brettin T."/>
            <person name="Bruce D."/>
            <person name="Han C."/>
            <person name="Tapia R."/>
            <person name="Gilna P."/>
            <person name="Schmutz J."/>
            <person name="Larimer F."/>
            <person name="Land M."/>
            <person name="Hauser L."/>
            <person name="Kyrpides N."/>
            <person name="Mikhailova N."/>
            <person name="Janssen P.H."/>
            <person name="Kuske C.R."/>
            <person name="Richardson P."/>
        </authorList>
    </citation>
    <scope>NUCLEOTIDE SEQUENCE</scope>
    <source>
        <strain evidence="2">Ellin6076</strain>
    </source>
</reference>
<dbReference type="Pfam" id="PF12543">
    <property type="entry name" value="DUF3738"/>
    <property type="match status" value="1"/>
</dbReference>